<dbReference type="Pfam" id="PF12697">
    <property type="entry name" value="Abhydrolase_6"/>
    <property type="match status" value="1"/>
</dbReference>
<gene>
    <name evidence="3" type="ORF">FE374_12015</name>
</gene>
<feature type="domain" description="AB hydrolase-1" evidence="2">
    <location>
        <begin position="116"/>
        <end position="328"/>
    </location>
</feature>
<protein>
    <submittedName>
        <fullName evidence="3">Alpha/beta fold hydrolase</fullName>
    </submittedName>
</protein>
<name>A0A5B8C4W8_9MICO</name>
<evidence type="ECO:0000256" key="1">
    <source>
        <dbReference type="SAM" id="MobiDB-lite"/>
    </source>
</evidence>
<evidence type="ECO:0000313" key="3">
    <source>
        <dbReference type="EMBL" id="QDC25237.1"/>
    </source>
</evidence>
<accession>A0A5B8C4W8</accession>
<evidence type="ECO:0000259" key="2">
    <source>
        <dbReference type="Pfam" id="PF12697"/>
    </source>
</evidence>
<dbReference type="InterPro" id="IPR000073">
    <property type="entry name" value="AB_hydrolase_1"/>
</dbReference>
<feature type="region of interest" description="Disordered" evidence="1">
    <location>
        <begin position="1"/>
        <end position="86"/>
    </location>
</feature>
<reference evidence="3 4" key="1">
    <citation type="submission" date="2019-05" db="EMBL/GenBank/DDBJ databases">
        <title>Georgenia *** sp. nov., and Georgenia *** sp. nov., isolated from the intestinal contents of plateau pika (Ochotona curzoniae) in the Qinghai-Tibet plateau of China.</title>
        <authorList>
            <person name="Tian Z."/>
        </authorList>
    </citation>
    <scope>NUCLEOTIDE SEQUENCE [LARGE SCALE GENOMIC DNA]</scope>
    <source>
        <strain evidence="3 4">Z443</strain>
    </source>
</reference>
<dbReference type="KEGG" id="gyu:FE374_12015"/>
<dbReference type="Gene3D" id="3.40.50.1820">
    <property type="entry name" value="alpha/beta hydrolase"/>
    <property type="match status" value="1"/>
</dbReference>
<dbReference type="AlphaFoldDB" id="A0A5B8C4W8"/>
<feature type="region of interest" description="Disordered" evidence="1">
    <location>
        <begin position="130"/>
        <end position="150"/>
    </location>
</feature>
<feature type="compositionally biased region" description="Basic and acidic residues" evidence="1">
    <location>
        <begin position="132"/>
        <end position="150"/>
    </location>
</feature>
<dbReference type="EMBL" id="CP040915">
    <property type="protein sequence ID" value="QDC25237.1"/>
    <property type="molecule type" value="Genomic_DNA"/>
</dbReference>
<dbReference type="OrthoDB" id="63519at2"/>
<dbReference type="InterPro" id="IPR029058">
    <property type="entry name" value="AB_hydrolase_fold"/>
</dbReference>
<dbReference type="Proteomes" id="UP000314616">
    <property type="component" value="Chromosome"/>
</dbReference>
<dbReference type="GO" id="GO:0016787">
    <property type="term" value="F:hydrolase activity"/>
    <property type="evidence" value="ECO:0007669"/>
    <property type="project" value="UniProtKB-KW"/>
</dbReference>
<sequence length="346" mass="35937">MRLASQPATAAASRPTAGGHHEPATGRPSAWSPRTAAEGRHRCTQPTQTLPRTSTGSFHRPLDLPPHTATTPRKKDPTMDLATSRDGTRLAVDRYGSGTMTPIVLIGSAGDDRARLAPLARELAASHPTLAYDRRGRGDSGDNARGHEGEVDREIEDLAAVIGVAGGHAVLLGYSSGGILALLAATRDLPVEAVVMFEPPFDADGGTPLALDLSDRIAALAREGRKGDAAALFMTEAIGIEPAMVEQLRRSPGWDRQEAVAGALAYDAAVTAEHGDPSTFAGKVPVPVLTLAGRETWPALAAAARRAAEVLGGEHRVVEGAGHDLVPAAVAPAVVAFLDGLRADSF</sequence>
<organism evidence="3 4">
    <name type="scientific">Georgenia yuyongxinii</name>
    <dbReference type="NCBI Taxonomy" id="2589797"/>
    <lineage>
        <taxon>Bacteria</taxon>
        <taxon>Bacillati</taxon>
        <taxon>Actinomycetota</taxon>
        <taxon>Actinomycetes</taxon>
        <taxon>Micrococcales</taxon>
        <taxon>Bogoriellaceae</taxon>
        <taxon>Georgenia</taxon>
    </lineage>
</organism>
<proteinExistence type="predicted"/>
<evidence type="ECO:0000313" key="4">
    <source>
        <dbReference type="Proteomes" id="UP000314616"/>
    </source>
</evidence>
<dbReference type="SUPFAM" id="SSF53474">
    <property type="entry name" value="alpha/beta-Hydrolases"/>
    <property type="match status" value="1"/>
</dbReference>
<keyword evidence="3" id="KW-0378">Hydrolase</keyword>
<feature type="compositionally biased region" description="Polar residues" evidence="1">
    <location>
        <begin position="44"/>
        <end position="57"/>
    </location>
</feature>